<sequence>MTAGAEPLRIGVLGAARISGRAIVAPARATGHRLVAVAARDRARAEAFATEHGVERVVDSYAELIADPEIEAVYNPLANALHAHWNIAALRAGKHVLTEKPSASNAEEAADVRDVAAKADTIFMEGFHYLFHPLTKRLHELLGSGELGELREVETVVSIPAPAPEDPRWSLDLAGGALMDLGCYSLHAQRMLAPWAGGEPAVVGARGGPREGTGVDEWLDAELAFPSGATGSARCHMAAPELRMSCRITGSRGEATAHNFVLPQQDDRLVIRSRAGTRTETPGGKTSYTYQLEAFAAAVREGAPSPLGAEDALTTMTMIDACYRAAGFAPRPRLRIEG</sequence>
<comment type="caution">
    <text evidence="5">The sequence shown here is derived from an EMBL/GenBank/DDBJ whole genome shotgun (WGS) entry which is preliminary data.</text>
</comment>
<evidence type="ECO:0000256" key="2">
    <source>
        <dbReference type="ARBA" id="ARBA00023002"/>
    </source>
</evidence>
<proteinExistence type="inferred from homology"/>
<protein>
    <submittedName>
        <fullName evidence="5">Gfo/Idh/MocA family protein</fullName>
    </submittedName>
</protein>
<dbReference type="RefSeq" id="WP_378261049.1">
    <property type="nucleotide sequence ID" value="NZ_JBHUKR010000004.1"/>
</dbReference>
<evidence type="ECO:0000259" key="4">
    <source>
        <dbReference type="Pfam" id="PF22725"/>
    </source>
</evidence>
<evidence type="ECO:0000259" key="3">
    <source>
        <dbReference type="Pfam" id="PF01408"/>
    </source>
</evidence>
<dbReference type="EMBL" id="JBHUKR010000004">
    <property type="protein sequence ID" value="MFD2415338.1"/>
    <property type="molecule type" value="Genomic_DNA"/>
</dbReference>
<dbReference type="InterPro" id="IPR050984">
    <property type="entry name" value="Gfo/Idh/MocA_domain"/>
</dbReference>
<dbReference type="Gene3D" id="3.40.50.720">
    <property type="entry name" value="NAD(P)-binding Rossmann-like Domain"/>
    <property type="match status" value="1"/>
</dbReference>
<accession>A0ABW5FK07</accession>
<evidence type="ECO:0000313" key="6">
    <source>
        <dbReference type="Proteomes" id="UP001597417"/>
    </source>
</evidence>
<dbReference type="InterPro" id="IPR000683">
    <property type="entry name" value="Gfo/Idh/MocA-like_OxRdtase_N"/>
</dbReference>
<gene>
    <name evidence="5" type="ORF">ACFSXZ_03240</name>
</gene>
<dbReference type="Gene3D" id="3.30.360.10">
    <property type="entry name" value="Dihydrodipicolinate Reductase, domain 2"/>
    <property type="match status" value="1"/>
</dbReference>
<dbReference type="Pfam" id="PF22725">
    <property type="entry name" value="GFO_IDH_MocA_C3"/>
    <property type="match status" value="1"/>
</dbReference>
<evidence type="ECO:0000313" key="5">
    <source>
        <dbReference type="EMBL" id="MFD2415338.1"/>
    </source>
</evidence>
<comment type="similarity">
    <text evidence="1">Belongs to the Gfo/Idh/MocA family.</text>
</comment>
<dbReference type="SUPFAM" id="SSF51735">
    <property type="entry name" value="NAD(P)-binding Rossmann-fold domains"/>
    <property type="match status" value="1"/>
</dbReference>
<organism evidence="5 6">
    <name type="scientific">Amycolatopsis pigmentata</name>
    <dbReference type="NCBI Taxonomy" id="450801"/>
    <lineage>
        <taxon>Bacteria</taxon>
        <taxon>Bacillati</taxon>
        <taxon>Actinomycetota</taxon>
        <taxon>Actinomycetes</taxon>
        <taxon>Pseudonocardiales</taxon>
        <taxon>Pseudonocardiaceae</taxon>
        <taxon>Amycolatopsis</taxon>
    </lineage>
</organism>
<evidence type="ECO:0000256" key="1">
    <source>
        <dbReference type="ARBA" id="ARBA00010928"/>
    </source>
</evidence>
<reference evidence="6" key="1">
    <citation type="journal article" date="2019" name="Int. J. Syst. Evol. Microbiol.">
        <title>The Global Catalogue of Microorganisms (GCM) 10K type strain sequencing project: providing services to taxonomists for standard genome sequencing and annotation.</title>
        <authorList>
            <consortium name="The Broad Institute Genomics Platform"/>
            <consortium name="The Broad Institute Genome Sequencing Center for Infectious Disease"/>
            <person name="Wu L."/>
            <person name="Ma J."/>
        </authorList>
    </citation>
    <scope>NUCLEOTIDE SEQUENCE [LARGE SCALE GENOMIC DNA]</scope>
    <source>
        <strain evidence="6">CGMCC 4.7645</strain>
    </source>
</reference>
<dbReference type="InterPro" id="IPR055170">
    <property type="entry name" value="GFO_IDH_MocA-like_dom"/>
</dbReference>
<dbReference type="InterPro" id="IPR036291">
    <property type="entry name" value="NAD(P)-bd_dom_sf"/>
</dbReference>
<dbReference type="PANTHER" id="PTHR22604">
    <property type="entry name" value="OXIDOREDUCTASES"/>
    <property type="match status" value="1"/>
</dbReference>
<feature type="domain" description="Gfo/Idh/MocA-like oxidoreductase N-terminal" evidence="3">
    <location>
        <begin position="8"/>
        <end position="127"/>
    </location>
</feature>
<keyword evidence="6" id="KW-1185">Reference proteome</keyword>
<feature type="domain" description="GFO/IDH/MocA-like oxidoreductase" evidence="4">
    <location>
        <begin position="136"/>
        <end position="255"/>
    </location>
</feature>
<keyword evidence="2" id="KW-0560">Oxidoreductase</keyword>
<dbReference type="PANTHER" id="PTHR22604:SF105">
    <property type="entry name" value="TRANS-1,2-DIHYDROBENZENE-1,2-DIOL DEHYDROGENASE"/>
    <property type="match status" value="1"/>
</dbReference>
<dbReference type="Proteomes" id="UP001597417">
    <property type="component" value="Unassembled WGS sequence"/>
</dbReference>
<name>A0ABW5FK07_9PSEU</name>
<dbReference type="Pfam" id="PF01408">
    <property type="entry name" value="GFO_IDH_MocA"/>
    <property type="match status" value="1"/>
</dbReference>
<dbReference type="SUPFAM" id="SSF55347">
    <property type="entry name" value="Glyceraldehyde-3-phosphate dehydrogenase-like, C-terminal domain"/>
    <property type="match status" value="1"/>
</dbReference>